<organism evidence="1 2">
    <name type="scientific">Puccinia striiformis f. sp. tritici</name>
    <dbReference type="NCBI Taxonomy" id="168172"/>
    <lineage>
        <taxon>Eukaryota</taxon>
        <taxon>Fungi</taxon>
        <taxon>Dikarya</taxon>
        <taxon>Basidiomycota</taxon>
        <taxon>Pucciniomycotina</taxon>
        <taxon>Pucciniomycetes</taxon>
        <taxon>Pucciniales</taxon>
        <taxon>Pucciniaceae</taxon>
        <taxon>Puccinia</taxon>
    </lineage>
</organism>
<comment type="caution">
    <text evidence="1">The sequence shown here is derived from an EMBL/GenBank/DDBJ whole genome shotgun (WGS) entry which is preliminary data.</text>
</comment>
<reference evidence="1 2" key="3">
    <citation type="journal article" date="2022" name="Microbiol. Spectr.">
        <title>Folding features and dynamics of 3D genome architecture in plant fungal pathogens.</title>
        <authorList>
            <person name="Xia C."/>
        </authorList>
    </citation>
    <scope>NUCLEOTIDE SEQUENCE [LARGE SCALE GENOMIC DNA]</scope>
    <source>
        <strain evidence="1 2">93-210</strain>
    </source>
</reference>
<dbReference type="Proteomes" id="UP001060170">
    <property type="component" value="Chromosome 5"/>
</dbReference>
<reference evidence="2" key="1">
    <citation type="journal article" date="2018" name="BMC Genomics">
        <title>Genomic insights into host adaptation between the wheat stripe rust pathogen (Puccinia striiformis f. sp. tritici) and the barley stripe rust pathogen (Puccinia striiformis f. sp. hordei).</title>
        <authorList>
            <person name="Xia C."/>
            <person name="Wang M."/>
            <person name="Yin C."/>
            <person name="Cornejo O.E."/>
            <person name="Hulbert S.H."/>
            <person name="Chen X."/>
        </authorList>
    </citation>
    <scope>NUCLEOTIDE SEQUENCE [LARGE SCALE GENOMIC DNA]</scope>
    <source>
        <strain evidence="2">93-210</strain>
    </source>
</reference>
<reference evidence="2" key="2">
    <citation type="journal article" date="2018" name="Mol. Plant Microbe Interact.">
        <title>Genome sequence resources for the wheat stripe rust pathogen (Puccinia striiformis f. sp. tritici) and the barley stripe rust pathogen (Puccinia striiformis f. sp. hordei).</title>
        <authorList>
            <person name="Xia C."/>
            <person name="Wang M."/>
            <person name="Yin C."/>
            <person name="Cornejo O.E."/>
            <person name="Hulbert S.H."/>
            <person name="Chen X."/>
        </authorList>
    </citation>
    <scope>NUCLEOTIDE SEQUENCE [LARGE SCALE GENOMIC DNA]</scope>
    <source>
        <strain evidence="2">93-210</strain>
    </source>
</reference>
<dbReference type="EMBL" id="CM045869">
    <property type="protein sequence ID" value="KAI7955023.1"/>
    <property type="molecule type" value="Genomic_DNA"/>
</dbReference>
<evidence type="ECO:0000313" key="1">
    <source>
        <dbReference type="EMBL" id="KAI7955023.1"/>
    </source>
</evidence>
<protein>
    <submittedName>
        <fullName evidence="1">Uncharacterized protein</fullName>
    </submittedName>
</protein>
<proteinExistence type="predicted"/>
<accession>A0ACC0EK84</accession>
<gene>
    <name evidence="1" type="ORF">MJO28_005423</name>
</gene>
<keyword evidence="2" id="KW-1185">Reference proteome</keyword>
<sequence length="1448" mass="161957">MGNDSDSSDDGRSSKVHFKKLNRHNWADWREQFENVVTAKGYANLFDNEWIKTNKTSSEFKQMTAWAMGKLNASVKQELHPVLLNHPKDFSGAVDALAAACGEKSVILLCDKLHALTSSVYIPGSSLADHATQFLKKFTSLKMSIKSIPHFMYVSTGMAASLLLRSLNQDDSLAPLVQNLYDLNPLTFEKVYDRLLVEESRKDSAVAESAYFSNQAKKFGKLPVNRSTFASSSRGSSSSRVSHRGGNNTRGNFRGITPTRPNPNNADNRSDAMSKRFSQLFNNEMKKYMENGQADLMEENGDEDYDEEADYEEDNYVDDPDDGCFTIFEELNSSDVAVTPRQNTLILDSGASKTTLCDFSLLIDPKPITKLINTYSGSINITHAGKFNLGGTLIYPAFYAPNGPRNLVSVSQLEDHGLKVVGKNRMFLIKLGQRIIYCFPRVGNLYEGQIPKHNTTNYVMTVSEPDPHLDYHILLGHPSDEYLIRFFRLYGITPVNSNQSAKNCEVCKRCKLKRSPHSNPLPSTDRPFKTLHMDVLQISPPSKSSMKYVLVIIDDYSRCNRIYLMRKKSESEGKILSYINEIVNKTGIRVEAGPANNPQTNGLAERFNQALLVKIRCLLAQSMVPINFWDEAARYASTLINILPSKSLNWSSPVSVLSELNACIEPIRDLNKLIPFGLKVYVSHRPPSKISAPSQPLLCLGYEDHSDALRFFDPLRRHVVISRDYSPIKLKFEYNSSSALRKPLDTLPRAIPVDSDLTNVRFTPVLPPGTQIQSGTVARPSTPTASSNSNPHFVSGQTPSPFVNRSTRLPSPPLDQPSSSPQDATAVVDSDATSHVSIEPTTTAPTVGSKKTASSQAKAVKPSWGLVPANEPPEKQIVGDIGTQNIVSGSQRQNSRISKPAVSPAVADPADQLLLLSFDYPEYIFLTETVTLKEAFENLNEAKGWEEAMAKEHHSLISKNTGSLVPPPGDDKVIGGMWLLGRKKNEFGEILRFKARWVCFGNHQVHMLHYFDTYASVARNKSFKLLLTVAVNRSWCVFQFDVETAFLYGEIDAPVYVSQVKGFEERGKENWVWKLNKSLYGTKQAPRQWRKHLVNTLTHLGLESSPLDESLFYTRDRSIFLHMHVDDGFLIGESRGAVLQLLDNIGKTYTIKVKECPSQHLGYTLDWKEDGSVHVNQADFINKILFDFDMHESNPVKAPAPMNLQKIVATEADPIPQKLFQKAVGMLNYLALHTRPDITFAVNLLAQFTSNPNESHWSAVKHMLRYLRGTSTMGIHYTRTTDPDDGLCGWADADYAGSLVTKKSTSGYVITMYGNPICWSAKKQPVVAQSTTEAEFVAINRCAKQLRWLTNLVLHLHIKIKAPIMKNNNSGAIIISKEAHLNENTKHIEIRFQYVLELVLKKQITMLQVPTHEMIADGLTKPLGWIKLESSQAQLHLTDSESRRSVVE</sequence>
<evidence type="ECO:0000313" key="2">
    <source>
        <dbReference type="Proteomes" id="UP001060170"/>
    </source>
</evidence>
<name>A0ACC0EK84_9BASI</name>